<dbReference type="EMBL" id="CP087994">
    <property type="protein sequence ID" value="UYO61848.1"/>
    <property type="molecule type" value="Genomic_DNA"/>
</dbReference>
<organism evidence="3 4">
    <name type="scientific">Acetobacterium wieringae</name>
    <dbReference type="NCBI Taxonomy" id="52694"/>
    <lineage>
        <taxon>Bacteria</taxon>
        <taxon>Bacillati</taxon>
        <taxon>Bacillota</taxon>
        <taxon>Clostridia</taxon>
        <taxon>Eubacteriales</taxon>
        <taxon>Eubacteriaceae</taxon>
        <taxon>Acetobacterium</taxon>
    </lineage>
</organism>
<dbReference type="SMART" id="SM00530">
    <property type="entry name" value="HTH_XRE"/>
    <property type="match status" value="1"/>
</dbReference>
<dbReference type="RefSeq" id="WP_263992643.1">
    <property type="nucleotide sequence ID" value="NZ_CP087994.1"/>
</dbReference>
<gene>
    <name evidence="3" type="ORF">LNN31_13795</name>
</gene>
<evidence type="ECO:0000256" key="1">
    <source>
        <dbReference type="ARBA" id="ARBA00023125"/>
    </source>
</evidence>
<dbReference type="CDD" id="cd00093">
    <property type="entry name" value="HTH_XRE"/>
    <property type="match status" value="1"/>
</dbReference>
<dbReference type="PROSITE" id="PS50943">
    <property type="entry name" value="HTH_CROC1"/>
    <property type="match status" value="1"/>
</dbReference>
<reference evidence="3" key="1">
    <citation type="submission" date="2021-11" db="EMBL/GenBank/DDBJ databases">
        <title>Isoprene-degrading acetogen.</title>
        <authorList>
            <person name="Yang Y."/>
            <person name="Jin H."/>
            <person name="Yan J."/>
        </authorList>
    </citation>
    <scope>NUCLEOTIDE SEQUENCE</scope>
    <source>
        <strain evidence="3">Berkeley</strain>
    </source>
</reference>
<accession>A0ABY6HBM5</accession>
<proteinExistence type="predicted"/>
<evidence type="ECO:0000313" key="3">
    <source>
        <dbReference type="EMBL" id="UYO61848.1"/>
    </source>
</evidence>
<dbReference type="InterPro" id="IPR010982">
    <property type="entry name" value="Lambda_DNA-bd_dom_sf"/>
</dbReference>
<dbReference type="PANTHER" id="PTHR46558:SF11">
    <property type="entry name" value="HTH-TYPE TRANSCRIPTIONAL REGULATOR XRE"/>
    <property type="match status" value="1"/>
</dbReference>
<evidence type="ECO:0000313" key="4">
    <source>
        <dbReference type="Proteomes" id="UP001163550"/>
    </source>
</evidence>
<dbReference type="Pfam" id="PF01381">
    <property type="entry name" value="HTH_3"/>
    <property type="match status" value="1"/>
</dbReference>
<dbReference type="Gene3D" id="1.10.260.40">
    <property type="entry name" value="lambda repressor-like DNA-binding domains"/>
    <property type="match status" value="1"/>
</dbReference>
<name>A0ABY6HBM5_9FIRM</name>
<dbReference type="PANTHER" id="PTHR46558">
    <property type="entry name" value="TRACRIPTIONAL REGULATORY PROTEIN-RELATED-RELATED"/>
    <property type="match status" value="1"/>
</dbReference>
<keyword evidence="4" id="KW-1185">Reference proteome</keyword>
<dbReference type="InterPro" id="IPR001387">
    <property type="entry name" value="Cro/C1-type_HTH"/>
</dbReference>
<dbReference type="SUPFAM" id="SSF47413">
    <property type="entry name" value="lambda repressor-like DNA-binding domains"/>
    <property type="match status" value="1"/>
</dbReference>
<feature type="domain" description="HTH cro/C1-type" evidence="2">
    <location>
        <begin position="15"/>
        <end position="69"/>
    </location>
</feature>
<keyword evidence="1" id="KW-0238">DNA-binding</keyword>
<protein>
    <submittedName>
        <fullName evidence="3">Helix-turn-helix domain-containing protein</fullName>
    </submittedName>
</protein>
<evidence type="ECO:0000259" key="2">
    <source>
        <dbReference type="PROSITE" id="PS50943"/>
    </source>
</evidence>
<dbReference type="Proteomes" id="UP001163550">
    <property type="component" value="Chromosome"/>
</dbReference>
<sequence length="103" mass="11706">MNNENNNKNIFAERLALLMKDRGATQKDLAGVTGITRQAISQYMDGSVQPNIEKLYMICRFFNVSADYMLGLETDDAKLTQYLMGKINELGRKIEAIKELINE</sequence>